<keyword evidence="1" id="KW-0732">Signal</keyword>
<reference evidence="3" key="1">
    <citation type="submission" date="2023-06" db="EMBL/GenBank/DDBJ databases">
        <title>Genome-scale phylogeny and comparative genomics of the fungal order Sordariales.</title>
        <authorList>
            <consortium name="Lawrence Berkeley National Laboratory"/>
            <person name="Hensen N."/>
            <person name="Bonometti L."/>
            <person name="Westerberg I."/>
            <person name="Brannstrom I.O."/>
            <person name="Guillou S."/>
            <person name="Cros-Aarteil S."/>
            <person name="Calhoun S."/>
            <person name="Haridas S."/>
            <person name="Kuo A."/>
            <person name="Mondo S."/>
            <person name="Pangilinan J."/>
            <person name="Riley R."/>
            <person name="Labutti K."/>
            <person name="Andreopoulos B."/>
            <person name="Lipzen A."/>
            <person name="Chen C."/>
            <person name="Yanf M."/>
            <person name="Daum C."/>
            <person name="Ng V."/>
            <person name="Clum A."/>
            <person name="Steindorff A."/>
            <person name="Ohm R."/>
            <person name="Martin F."/>
            <person name="Silar P."/>
            <person name="Natvig D."/>
            <person name="Lalanne C."/>
            <person name="Gautier V."/>
            <person name="Ament-Velasquez S.L."/>
            <person name="Kruys A."/>
            <person name="Hutchinson M.I."/>
            <person name="Powell A.J."/>
            <person name="Barry K."/>
            <person name="Miller A.N."/>
            <person name="Grigoriev I.V."/>
            <person name="Debuchy R."/>
            <person name="Gladieux P."/>
            <person name="Thoren M.H."/>
            <person name="Johannesson H."/>
        </authorList>
    </citation>
    <scope>NUCLEOTIDE SEQUENCE</scope>
    <source>
        <strain evidence="3">8032-3</strain>
    </source>
</reference>
<dbReference type="PANTHER" id="PTHR10963">
    <property type="entry name" value="GLYCOSYL HYDROLASE-RELATED"/>
    <property type="match status" value="1"/>
</dbReference>
<name>A0AAJ0BRJ2_9PEZI</name>
<dbReference type="CDD" id="cd02182">
    <property type="entry name" value="GH16_Strep_laminarinase_like"/>
    <property type="match status" value="1"/>
</dbReference>
<dbReference type="Pfam" id="PF00722">
    <property type="entry name" value="Glyco_hydro_16"/>
    <property type="match status" value="1"/>
</dbReference>
<dbReference type="SUPFAM" id="SSF49899">
    <property type="entry name" value="Concanavalin A-like lectins/glucanases"/>
    <property type="match status" value="1"/>
</dbReference>
<proteinExistence type="predicted"/>
<dbReference type="EMBL" id="MU839032">
    <property type="protein sequence ID" value="KAK1762925.1"/>
    <property type="molecule type" value="Genomic_DNA"/>
</dbReference>
<feature type="chain" id="PRO_5042573118" evidence="1">
    <location>
        <begin position="18"/>
        <end position="280"/>
    </location>
</feature>
<dbReference type="AlphaFoldDB" id="A0AAJ0BRJ2"/>
<protein>
    <submittedName>
        <fullName evidence="3">Glycoside hydrolase family 16 protein</fullName>
    </submittedName>
</protein>
<dbReference type="GO" id="GO:0005975">
    <property type="term" value="P:carbohydrate metabolic process"/>
    <property type="evidence" value="ECO:0007669"/>
    <property type="project" value="InterPro"/>
</dbReference>
<dbReference type="GO" id="GO:0004553">
    <property type="term" value="F:hydrolase activity, hydrolyzing O-glycosyl compounds"/>
    <property type="evidence" value="ECO:0007669"/>
    <property type="project" value="InterPro"/>
</dbReference>
<keyword evidence="3" id="KW-0378">Hydrolase</keyword>
<gene>
    <name evidence="3" type="ORF">QBC33DRAFT_253994</name>
</gene>
<evidence type="ECO:0000259" key="2">
    <source>
        <dbReference type="PROSITE" id="PS51762"/>
    </source>
</evidence>
<evidence type="ECO:0000256" key="1">
    <source>
        <dbReference type="SAM" id="SignalP"/>
    </source>
</evidence>
<dbReference type="InterPro" id="IPR013320">
    <property type="entry name" value="ConA-like_dom_sf"/>
</dbReference>
<accession>A0AAJ0BRJ2</accession>
<comment type="caution">
    <text evidence="3">The sequence shown here is derived from an EMBL/GenBank/DDBJ whole genome shotgun (WGS) entry which is preliminary data.</text>
</comment>
<dbReference type="Gene3D" id="2.60.120.200">
    <property type="match status" value="1"/>
</dbReference>
<dbReference type="PROSITE" id="PS51762">
    <property type="entry name" value="GH16_2"/>
    <property type="match status" value="1"/>
</dbReference>
<dbReference type="GeneID" id="85306216"/>
<dbReference type="PANTHER" id="PTHR10963:SF60">
    <property type="entry name" value="GRAM-NEGATIVE BACTERIA-BINDING PROTEIN 1-RELATED"/>
    <property type="match status" value="1"/>
</dbReference>
<dbReference type="RefSeq" id="XP_060279138.1">
    <property type="nucleotide sequence ID" value="XM_060423029.1"/>
</dbReference>
<organism evidence="3 4">
    <name type="scientific">Phialemonium atrogriseum</name>
    <dbReference type="NCBI Taxonomy" id="1093897"/>
    <lineage>
        <taxon>Eukaryota</taxon>
        <taxon>Fungi</taxon>
        <taxon>Dikarya</taxon>
        <taxon>Ascomycota</taxon>
        <taxon>Pezizomycotina</taxon>
        <taxon>Sordariomycetes</taxon>
        <taxon>Sordariomycetidae</taxon>
        <taxon>Cephalothecales</taxon>
        <taxon>Cephalothecaceae</taxon>
        <taxon>Phialemonium</taxon>
    </lineage>
</organism>
<feature type="signal peptide" evidence="1">
    <location>
        <begin position="1"/>
        <end position="17"/>
    </location>
</feature>
<evidence type="ECO:0000313" key="4">
    <source>
        <dbReference type="Proteomes" id="UP001244011"/>
    </source>
</evidence>
<sequence length="280" mass="29809">MRSAAAVLLLVPSLVSAGPVPAYPGLSCIWQDTFSGSAGAPPSDLWNIAVDVHANNEAQLYTTSNNNIQISGGGTIQFVPRKSSSGQWTSGRIESRGTFMPQPGKVTQVEAALRVGNNPQANKQGMWPAFWLLGDSFRHGTSWPQCGELDIFEQVNGALTGYGTTHCGSYPGGVCNEPTGKGASVSIPDDDFHVWTLKIDRTARDWTGETITWLRDGAAYHSLTGAQLGDQAVWSTLAHSPQYIILNLAVGGDWPGAPNGATLDGYGSMFEVEYVAVYSS</sequence>
<keyword evidence="4" id="KW-1185">Reference proteome</keyword>
<dbReference type="Proteomes" id="UP001244011">
    <property type="component" value="Unassembled WGS sequence"/>
</dbReference>
<dbReference type="InterPro" id="IPR000757">
    <property type="entry name" value="Beta-glucanase-like"/>
</dbReference>
<evidence type="ECO:0000313" key="3">
    <source>
        <dbReference type="EMBL" id="KAK1762925.1"/>
    </source>
</evidence>
<feature type="domain" description="GH16" evidence="2">
    <location>
        <begin position="13"/>
        <end position="280"/>
    </location>
</feature>
<dbReference type="InterPro" id="IPR050546">
    <property type="entry name" value="Glycosyl_Hydrlase_16"/>
</dbReference>